<dbReference type="Gene3D" id="2.80.10.50">
    <property type="match status" value="1"/>
</dbReference>
<dbReference type="PANTHER" id="PTHR39540">
    <property type="match status" value="1"/>
</dbReference>
<dbReference type="PANTHER" id="PTHR39540:SF1">
    <property type="entry name" value="DICTOMALLEIN-1-RELATED"/>
    <property type="match status" value="1"/>
</dbReference>
<evidence type="ECO:0000313" key="11">
    <source>
        <dbReference type="Proteomes" id="UP000001919"/>
    </source>
</evidence>
<feature type="compositionally biased region" description="Acidic residues" evidence="7">
    <location>
        <begin position="936"/>
        <end position="969"/>
    </location>
</feature>
<feature type="compositionally biased region" description="Gly residues" evidence="7">
    <location>
        <begin position="769"/>
        <end position="783"/>
    </location>
</feature>
<keyword evidence="3" id="KW-0479">Metal-binding</keyword>
<dbReference type="NCBIfam" id="TIGR01167">
    <property type="entry name" value="LPXTG_anchor"/>
    <property type="match status" value="1"/>
</dbReference>
<evidence type="ECO:0000313" key="10">
    <source>
        <dbReference type="EMBL" id="ACU86787.1"/>
    </source>
</evidence>
<evidence type="ECO:0000256" key="5">
    <source>
        <dbReference type="ARBA" id="ARBA00022833"/>
    </source>
</evidence>
<accession>C7MAB7</accession>
<keyword evidence="4" id="KW-0378">Hydrolase</keyword>
<keyword evidence="5" id="KW-0862">Zinc</keyword>
<dbReference type="InterPro" id="IPR051256">
    <property type="entry name" value="Dictomallein"/>
</dbReference>
<feature type="region of interest" description="Disordered" evidence="7">
    <location>
        <begin position="759"/>
        <end position="786"/>
    </location>
</feature>
<evidence type="ECO:0000256" key="6">
    <source>
        <dbReference type="ARBA" id="ARBA00023049"/>
    </source>
</evidence>
<feature type="compositionally biased region" description="Basic and acidic residues" evidence="7">
    <location>
        <begin position="61"/>
        <end position="78"/>
    </location>
</feature>
<dbReference type="GO" id="GO:0004222">
    <property type="term" value="F:metalloendopeptidase activity"/>
    <property type="evidence" value="ECO:0007669"/>
    <property type="project" value="InterPro"/>
</dbReference>
<dbReference type="Pfam" id="PF12561">
    <property type="entry name" value="TagA"/>
    <property type="match status" value="1"/>
</dbReference>
<dbReference type="GO" id="GO:0046872">
    <property type="term" value="F:metal ion binding"/>
    <property type="evidence" value="ECO:0007669"/>
    <property type="project" value="UniProtKB-KW"/>
</dbReference>
<dbReference type="InterPro" id="IPR019503">
    <property type="entry name" value="Peptidase_M66_dom"/>
</dbReference>
<dbReference type="InterPro" id="IPR035992">
    <property type="entry name" value="Ricin_B-like_lectins"/>
</dbReference>
<keyword evidence="8" id="KW-1133">Transmembrane helix</keyword>
<dbReference type="PROSITE" id="PS50231">
    <property type="entry name" value="RICIN_B_LECTIN"/>
    <property type="match status" value="1"/>
</dbReference>
<dbReference type="OrthoDB" id="7933390at2"/>
<keyword evidence="6" id="KW-0482">Metalloprotease</keyword>
<comment type="cofactor">
    <cofactor evidence="1">
        <name>Zn(2+)</name>
        <dbReference type="ChEBI" id="CHEBI:29105"/>
    </cofactor>
</comment>
<dbReference type="InterPro" id="IPR022218">
    <property type="entry name" value="TagA_dom"/>
</dbReference>
<feature type="domain" description="Peptidase M66" evidence="9">
    <location>
        <begin position="205"/>
        <end position="470"/>
    </location>
</feature>
<dbReference type="HOGENOM" id="CLU_015923_0_0_11"/>
<feature type="region of interest" description="Disordered" evidence="7">
    <location>
        <begin position="57"/>
        <end position="79"/>
    </location>
</feature>
<feature type="region of interest" description="Disordered" evidence="7">
    <location>
        <begin position="892"/>
        <end position="1019"/>
    </location>
</feature>
<dbReference type="PROSITE" id="PS51694">
    <property type="entry name" value="PEPTIDASE_M66"/>
    <property type="match status" value="1"/>
</dbReference>
<keyword evidence="11" id="KW-1185">Reference proteome</keyword>
<feature type="compositionally biased region" description="Basic and acidic residues" evidence="7">
    <location>
        <begin position="910"/>
        <end position="922"/>
    </location>
</feature>
<dbReference type="Pfam" id="PF10462">
    <property type="entry name" value="Peptidase_M66"/>
    <property type="match status" value="1"/>
</dbReference>
<keyword evidence="8" id="KW-0472">Membrane</keyword>
<dbReference type="PATRIC" id="fig|446465.5.peg.2992"/>
<evidence type="ECO:0000256" key="7">
    <source>
        <dbReference type="SAM" id="MobiDB-lite"/>
    </source>
</evidence>
<sequence length="1056" mass="110823">MHDQPLGLSPALRRLTAAAATLCVVGTGLSSLGAAPASADPADERPQLSVDPSLGAAADIGFHDDTRDGSERPLRDDLTGELGGMVEFVQSTTSDPSGNQENDHPDVVADRVALMLFTPTSEITGASAEVRVDGEVKGTVDLAPPRELPASDQSYDERGSVAYSLRAWSAELPADWVQPGMTMTVTDEDGSAGTLDRVDIAAPDELVLNNIRLGMLTDAPESEKHRFIVDPAAGATDYFQTLPISKLTVAQYETVELDEVIVGSGDIYTVDSPDPSEGSVYAGTMREDVGKAQVSTGINLATWGITSSPMSQEQPGHTNQRVIHHSAGQYANGRQEHGLSGGNGMATLHSSVGNELSHELGHSYGLGHYPGQDDALGGDDAIRDAVHHMDSGWGYIPYRGLMRSNLDTGEYDANTTINGVPFGENLAGKYNFNTDAMSGGWDDSPVSDYTLHTAYSLTRIQDSLEDLVADTEYPSGYRAWDPEAGQWADAAALDPDFSLRAPDEVGVPVFTILGGYNPADAEQTLVYPAFRSNYGVTFDLPQADPAATAPERACWLEVSFADAETQHIELDPSDGVKQLNVNIAESEAPTGAQVRCKTGDTVTDLGSPIDIETDLAPMDDPTVVGGEAGFDELRAQELASLEPKLAEQSGSAAPVLGADDLRILQGWADDLSPLSGAAREVAETILSLESDARDVEAFLAEHVVDGAPDSEESMAELAAFLEARGHLDERGQVLPAGSPVTVADGHCLFLSENTLRVRPEDTGCATDGSGDGSGSGEGEGQGQAAGTTGWFADLLGRIHPADRPEMCVQSSTPMVVGRCSLTTTDQRWDIRDNGQVLREANPEQAMDYFRESGTVGVYGTHGNAHQIWKTFETSDNALLAYLSSDALSALSAAGDLPEPAEPSEPEQPTEPEKPVDPEKPTEPEEPVDPEQPSEPGDTDEPGDADGAEDADDAETPGDSEGSEDADTADDPVGPSGADDSDGESDSSAPAGPSAPNDPASPAEPTQPTQAGAAETEGSDALLAKTGMSVVAPLLLGAALLVAGGVMVVARRRRSQR</sequence>
<dbReference type="EMBL" id="CP001643">
    <property type="protein sequence ID" value="ACU86787.1"/>
    <property type="molecule type" value="Genomic_DNA"/>
</dbReference>
<feature type="compositionally biased region" description="Low complexity" evidence="7">
    <location>
        <begin position="985"/>
        <end position="1003"/>
    </location>
</feature>
<keyword evidence="8" id="KW-0812">Transmembrane</keyword>
<evidence type="ECO:0000256" key="3">
    <source>
        <dbReference type="ARBA" id="ARBA00022723"/>
    </source>
</evidence>
<dbReference type="Proteomes" id="UP000001919">
    <property type="component" value="Chromosome"/>
</dbReference>
<evidence type="ECO:0000256" key="2">
    <source>
        <dbReference type="ARBA" id="ARBA00022670"/>
    </source>
</evidence>
<feature type="transmembrane region" description="Helical" evidence="8">
    <location>
        <begin position="1029"/>
        <end position="1049"/>
    </location>
</feature>
<keyword evidence="2" id="KW-0645">Protease</keyword>
<dbReference type="AlphaFoldDB" id="C7MAB7"/>
<dbReference type="STRING" id="446465.Bfae_30260"/>
<evidence type="ECO:0000256" key="4">
    <source>
        <dbReference type="ARBA" id="ARBA00022801"/>
    </source>
</evidence>
<gene>
    <name evidence="10" type="ordered locus">Bfae_30260</name>
</gene>
<organism evidence="10 11">
    <name type="scientific">Brachybacterium faecium (strain ATCC 43885 / DSM 4810 / JCM 11609 / LMG 19847 / NBRC 14762 / NCIMB 9860 / 6-10)</name>
    <dbReference type="NCBI Taxonomy" id="446465"/>
    <lineage>
        <taxon>Bacteria</taxon>
        <taxon>Bacillati</taxon>
        <taxon>Actinomycetota</taxon>
        <taxon>Actinomycetes</taxon>
        <taxon>Micrococcales</taxon>
        <taxon>Dermabacteraceae</taxon>
        <taxon>Brachybacterium</taxon>
    </lineage>
</organism>
<dbReference type="KEGG" id="bfa:Bfae_30260"/>
<proteinExistence type="predicted"/>
<evidence type="ECO:0000259" key="9">
    <source>
        <dbReference type="PROSITE" id="PS51694"/>
    </source>
</evidence>
<name>C7MAB7_BRAFD</name>
<evidence type="ECO:0000256" key="1">
    <source>
        <dbReference type="ARBA" id="ARBA00001947"/>
    </source>
</evidence>
<dbReference type="GO" id="GO:0006508">
    <property type="term" value="P:proteolysis"/>
    <property type="evidence" value="ECO:0007669"/>
    <property type="project" value="UniProtKB-KW"/>
</dbReference>
<dbReference type="SUPFAM" id="SSF50370">
    <property type="entry name" value="Ricin B-like lectins"/>
    <property type="match status" value="1"/>
</dbReference>
<dbReference type="eggNOG" id="COG3087">
    <property type="taxonomic scope" value="Bacteria"/>
</dbReference>
<reference evidence="10 11" key="1">
    <citation type="journal article" date="2009" name="Stand. Genomic Sci.">
        <title>Complete genome sequence of Brachybacterium faecium type strain (Schefferle 6-10).</title>
        <authorList>
            <person name="Lapidus A."/>
            <person name="Pukall R."/>
            <person name="Labuttii K."/>
            <person name="Copeland A."/>
            <person name="Del Rio T.G."/>
            <person name="Nolan M."/>
            <person name="Chen F."/>
            <person name="Lucas S."/>
            <person name="Tice H."/>
            <person name="Cheng J.F."/>
            <person name="Bruce D."/>
            <person name="Goodwin L."/>
            <person name="Pitluck S."/>
            <person name="Rohde M."/>
            <person name="Goker M."/>
            <person name="Pati A."/>
            <person name="Ivanova N."/>
            <person name="Mavrommatis K."/>
            <person name="Chen A."/>
            <person name="Palaniappan K."/>
            <person name="D'haeseleer P."/>
            <person name="Chain P."/>
            <person name="Bristow J."/>
            <person name="Eisen J.A."/>
            <person name="Markowitz V."/>
            <person name="Hugenholtz P."/>
            <person name="Kyrpides N.C."/>
            <person name="Klenk H.P."/>
        </authorList>
    </citation>
    <scope>NUCLEOTIDE SEQUENCE [LARGE SCALE GENOMIC DNA]</scope>
    <source>
        <strain evidence="11">ATCC 43885 / DSM 4810 / JCM 11609 / LMG 19847 / NBRC 14762 / NCIMB 9860 / 6-10</strain>
    </source>
</reference>
<evidence type="ECO:0000256" key="8">
    <source>
        <dbReference type="SAM" id="Phobius"/>
    </source>
</evidence>
<protein>
    <submittedName>
        <fullName evidence="10">Peptidase M66</fullName>
    </submittedName>
</protein>